<dbReference type="RefSeq" id="WP_078762106.1">
    <property type="nucleotide sequence ID" value="NZ_FUWS01000007.1"/>
</dbReference>
<organism evidence="1 2">
    <name type="scientific">Marinactinospora thermotolerans DSM 45154</name>
    <dbReference type="NCBI Taxonomy" id="1122192"/>
    <lineage>
        <taxon>Bacteria</taxon>
        <taxon>Bacillati</taxon>
        <taxon>Actinomycetota</taxon>
        <taxon>Actinomycetes</taxon>
        <taxon>Streptosporangiales</taxon>
        <taxon>Nocardiopsidaceae</taxon>
        <taxon>Marinactinospora</taxon>
    </lineage>
</organism>
<gene>
    <name evidence="1" type="ORF">SAMN02745673_02785</name>
</gene>
<dbReference type="STRING" id="1122192.SAMN02745673_02785"/>
<accession>A0A1T4RM45</accession>
<reference evidence="1 2" key="1">
    <citation type="submission" date="2017-02" db="EMBL/GenBank/DDBJ databases">
        <authorList>
            <person name="Peterson S.W."/>
        </authorList>
    </citation>
    <scope>NUCLEOTIDE SEQUENCE [LARGE SCALE GENOMIC DNA]</scope>
    <source>
        <strain evidence="1 2">DSM 45154</strain>
    </source>
</reference>
<sequence>MPVSTTVRERARALLPEGAEIRYIFPASHNDTTFFVVIVTDSSVTVLANRLWSRNHPKGVWHVFPRNVRIGPIDPGPPPSFELGGQRFEIDDEYVPVVNAADAEVTGQDALPPDPFGGL</sequence>
<evidence type="ECO:0000313" key="1">
    <source>
        <dbReference type="EMBL" id="SKA16751.1"/>
    </source>
</evidence>
<dbReference type="AlphaFoldDB" id="A0A1T4RM45"/>
<dbReference type="EMBL" id="FUWS01000007">
    <property type="protein sequence ID" value="SKA16751.1"/>
    <property type="molecule type" value="Genomic_DNA"/>
</dbReference>
<keyword evidence="2" id="KW-1185">Reference proteome</keyword>
<name>A0A1T4RM45_9ACTN</name>
<evidence type="ECO:0000313" key="2">
    <source>
        <dbReference type="Proteomes" id="UP000190637"/>
    </source>
</evidence>
<dbReference type="OrthoDB" id="3629087at2"/>
<dbReference type="Proteomes" id="UP000190637">
    <property type="component" value="Unassembled WGS sequence"/>
</dbReference>
<proteinExistence type="predicted"/>
<protein>
    <submittedName>
        <fullName evidence="1">Uncharacterized protein</fullName>
    </submittedName>
</protein>